<keyword evidence="8" id="KW-0998">Cell outer membrane</keyword>
<feature type="domain" description="PapC N-terminal" evidence="11">
    <location>
        <begin position="30"/>
        <end position="158"/>
    </location>
</feature>
<dbReference type="Proteomes" id="UP001167864">
    <property type="component" value="Unassembled WGS sequence"/>
</dbReference>
<evidence type="ECO:0000259" key="10">
    <source>
        <dbReference type="Pfam" id="PF13953"/>
    </source>
</evidence>
<sequence>MKPKKKSIRLFLYFSIFLISVRSLADDGVEFDTGILEERGVSASTADYFKYKARFSSGNHSIELNINGVARGWVDITFNQQGEPCFSPDFYQKSGIIPPPMEKGCSDLRLHYPRALVNLFPSTSRIEVILPAELLQVGETVTGNYETGGSALLMNYDALAIRNQNGSNNLQASTEAGFNSGNWIFRSRQIFSYKDRRQQWSRLYSYLQRTFIEKKTTLQMGEINLNSGLFSTPQIYGLQIIPESALASREGSGATVSGIAPTQSSVEIRQRGALIYVTQLPPGPFTLTQIPITSTRADLLVSVIGIDGQTQRFSVPAASFSLQYVPRARGIYAGMGRTGPGANRHQESWLGTLTDIRPLGDLSDITQGILLGPRYHSAGLAVNTGLIPRTFWAVNTVASWDRQNEKQGVQWGSHVGVKLVSSLKLNLSTMHRTVGFRQFQHSLQERPVAELPAVEPKNKHPNADKSDVKNQYRAQLGYSQSLLGGISLGYTQSESFAKKRERRWSLGWNKQLPYNINFNLNMERNLNSKGDNIIYGNISIPLNSKMSLSNTLSQSRGRTQQRVGLNHQVNNQLGYSLGVSKTAAQPGQTLSGTLRLLPKYAQLGVGYFQDNARNSSYQLQASGGVAVHSAGVTLSPYAIQDTFAVIALPGISGAEIQTNSGPVWTDRRGYALAPSLSPFSTSRLEVNTKKLARNIDIKNGIRLVDASRGAVLNYNFKANKTRRILLSIRLASGEYAAEGSDITDKEENYVGTVGRKGALLLSNSDGNPDLYIKDNENGVCQLDYSLPEADDAPVLYEEADARCL</sequence>
<dbReference type="InterPro" id="IPR043142">
    <property type="entry name" value="PapC-like_C_sf"/>
</dbReference>
<comment type="caution">
    <text evidence="12">The sequence shown here is derived from an EMBL/GenBank/DDBJ whole genome shotgun (WGS) entry which is preliminary data.</text>
</comment>
<name>A0AAW7K963_9GAMM</name>
<dbReference type="InterPro" id="IPR025885">
    <property type="entry name" value="PapC_N"/>
</dbReference>
<evidence type="ECO:0000256" key="7">
    <source>
        <dbReference type="ARBA" id="ARBA00023136"/>
    </source>
</evidence>
<evidence type="ECO:0000256" key="3">
    <source>
        <dbReference type="ARBA" id="ARBA00022448"/>
    </source>
</evidence>
<evidence type="ECO:0000256" key="4">
    <source>
        <dbReference type="ARBA" id="ARBA00022452"/>
    </source>
</evidence>
<feature type="chain" id="PRO_5043644856" evidence="9">
    <location>
        <begin position="26"/>
        <end position="804"/>
    </location>
</feature>
<evidence type="ECO:0000256" key="6">
    <source>
        <dbReference type="ARBA" id="ARBA00022729"/>
    </source>
</evidence>
<dbReference type="Gene3D" id="2.60.40.2610">
    <property type="entry name" value="Outer membrane usher protein FimD, plug domain"/>
    <property type="match status" value="1"/>
</dbReference>
<dbReference type="SUPFAM" id="SSF141729">
    <property type="entry name" value="FimD N-terminal domain-like"/>
    <property type="match status" value="1"/>
</dbReference>
<comment type="similarity">
    <text evidence="2">Belongs to the fimbrial export usher family.</text>
</comment>
<keyword evidence="7" id="KW-0472">Membrane</keyword>
<evidence type="ECO:0000256" key="2">
    <source>
        <dbReference type="ARBA" id="ARBA00008064"/>
    </source>
</evidence>
<comment type="subcellular location">
    <subcellularLocation>
        <location evidence="1">Cell outer membrane</location>
        <topology evidence="1">Multi-pass membrane protein</topology>
    </subcellularLocation>
</comment>
<feature type="domain" description="PapC-like C-terminal" evidence="10">
    <location>
        <begin position="725"/>
        <end position="788"/>
    </location>
</feature>
<gene>
    <name evidence="12" type="ORF">QVN42_14530</name>
</gene>
<dbReference type="EMBL" id="JAUEHU010000014">
    <property type="protein sequence ID" value="MDN0088584.1"/>
    <property type="molecule type" value="Genomic_DNA"/>
</dbReference>
<dbReference type="GO" id="GO:0009279">
    <property type="term" value="C:cell outer membrane"/>
    <property type="evidence" value="ECO:0007669"/>
    <property type="project" value="UniProtKB-SubCell"/>
</dbReference>
<evidence type="ECO:0000256" key="5">
    <source>
        <dbReference type="ARBA" id="ARBA00022692"/>
    </source>
</evidence>
<evidence type="ECO:0000313" key="13">
    <source>
        <dbReference type="Proteomes" id="UP001167864"/>
    </source>
</evidence>
<dbReference type="Gene3D" id="3.10.20.410">
    <property type="match status" value="1"/>
</dbReference>
<dbReference type="InterPro" id="IPR025949">
    <property type="entry name" value="PapC-like_C"/>
</dbReference>
<dbReference type="InterPro" id="IPR037224">
    <property type="entry name" value="PapC_N_sf"/>
</dbReference>
<dbReference type="PANTHER" id="PTHR30451">
    <property type="entry name" value="OUTER MEMBRANE USHER PROTEIN"/>
    <property type="match status" value="1"/>
</dbReference>
<dbReference type="Gene3D" id="2.60.40.3110">
    <property type="match status" value="1"/>
</dbReference>
<feature type="signal peptide" evidence="9">
    <location>
        <begin position="1"/>
        <end position="25"/>
    </location>
</feature>
<protein>
    <submittedName>
        <fullName evidence="12">Fimbria/pilus outer membrane usher protein</fullName>
    </submittedName>
</protein>
<dbReference type="AlphaFoldDB" id="A0AAW7K963"/>
<dbReference type="InterPro" id="IPR000015">
    <property type="entry name" value="Fimb_usher"/>
</dbReference>
<dbReference type="Pfam" id="PF13954">
    <property type="entry name" value="PapC_N"/>
    <property type="match status" value="1"/>
</dbReference>
<dbReference type="Pfam" id="PF13953">
    <property type="entry name" value="PapC_C"/>
    <property type="match status" value="1"/>
</dbReference>
<dbReference type="Gene3D" id="2.60.40.2070">
    <property type="match status" value="1"/>
</dbReference>
<keyword evidence="6 9" id="KW-0732">Signal</keyword>
<evidence type="ECO:0000256" key="1">
    <source>
        <dbReference type="ARBA" id="ARBA00004571"/>
    </source>
</evidence>
<keyword evidence="3" id="KW-0813">Transport</keyword>
<evidence type="ECO:0000256" key="8">
    <source>
        <dbReference type="ARBA" id="ARBA00023237"/>
    </source>
</evidence>
<reference evidence="12" key="1">
    <citation type="submission" date="2023-06" db="EMBL/GenBank/DDBJ databases">
        <authorList>
            <person name="Polev D.E."/>
            <person name="Saitova A.T."/>
            <person name="Bogumilchik E.A."/>
            <person name="Kokorina G.I."/>
            <person name="Voskresenskaia E.A."/>
        </authorList>
    </citation>
    <scope>NUCLEOTIDE SEQUENCE</scope>
    <source>
        <strain evidence="12">2145 StPb PI</strain>
    </source>
</reference>
<dbReference type="PANTHER" id="PTHR30451:SF8">
    <property type="entry name" value="FIMBRIAL USHER PROTEIN"/>
    <property type="match status" value="1"/>
</dbReference>
<accession>A0AAW7K963</accession>
<evidence type="ECO:0000256" key="9">
    <source>
        <dbReference type="SAM" id="SignalP"/>
    </source>
</evidence>
<dbReference type="GO" id="GO:0015473">
    <property type="term" value="F:fimbrial usher porin activity"/>
    <property type="evidence" value="ECO:0007669"/>
    <property type="project" value="InterPro"/>
</dbReference>
<organism evidence="12 13">
    <name type="scientific">Yersinia nurmii</name>
    <dbReference type="NCBI Taxonomy" id="685706"/>
    <lineage>
        <taxon>Bacteria</taxon>
        <taxon>Pseudomonadati</taxon>
        <taxon>Pseudomonadota</taxon>
        <taxon>Gammaproteobacteria</taxon>
        <taxon>Enterobacterales</taxon>
        <taxon>Yersiniaceae</taxon>
        <taxon>Yersinia</taxon>
    </lineage>
</organism>
<evidence type="ECO:0000259" key="11">
    <source>
        <dbReference type="Pfam" id="PF13954"/>
    </source>
</evidence>
<dbReference type="GO" id="GO:0009297">
    <property type="term" value="P:pilus assembly"/>
    <property type="evidence" value="ECO:0007669"/>
    <property type="project" value="InterPro"/>
</dbReference>
<proteinExistence type="inferred from homology"/>
<evidence type="ECO:0000313" key="12">
    <source>
        <dbReference type="EMBL" id="MDN0088584.1"/>
    </source>
</evidence>
<dbReference type="InterPro" id="IPR042186">
    <property type="entry name" value="FimD_plug_dom"/>
</dbReference>
<dbReference type="Pfam" id="PF00577">
    <property type="entry name" value="Usher"/>
    <property type="match status" value="1"/>
</dbReference>
<keyword evidence="4" id="KW-1134">Transmembrane beta strand</keyword>
<dbReference type="RefSeq" id="WP_289818135.1">
    <property type="nucleotide sequence ID" value="NZ_JAUEHU010000014.1"/>
</dbReference>
<keyword evidence="5" id="KW-0812">Transmembrane</keyword>